<dbReference type="InterPro" id="IPR001387">
    <property type="entry name" value="Cro/C1-type_HTH"/>
</dbReference>
<dbReference type="Pfam" id="PF13443">
    <property type="entry name" value="HTH_26"/>
    <property type="match status" value="1"/>
</dbReference>
<dbReference type="GO" id="GO:0003677">
    <property type="term" value="F:DNA binding"/>
    <property type="evidence" value="ECO:0007669"/>
    <property type="project" value="InterPro"/>
</dbReference>
<dbReference type="PANTHER" id="PTHR37301">
    <property type="entry name" value="DNA-BINDING PROTEIN-RELATED"/>
    <property type="match status" value="1"/>
</dbReference>
<feature type="domain" description="HTH cro/C1-type" evidence="2">
    <location>
        <begin position="39"/>
        <end position="94"/>
    </location>
</feature>
<accession>A0AA47AD60</accession>
<dbReference type="AlphaFoldDB" id="A0AA47AD60"/>
<organism evidence="3 4">
    <name type="scientific">Rhodococcus rhodochrous</name>
    <dbReference type="NCBI Taxonomy" id="1829"/>
    <lineage>
        <taxon>Bacteria</taxon>
        <taxon>Bacillati</taxon>
        <taxon>Actinomycetota</taxon>
        <taxon>Actinomycetes</taxon>
        <taxon>Mycobacteriales</taxon>
        <taxon>Nocardiaceae</taxon>
        <taxon>Rhodococcus</taxon>
    </lineage>
</organism>
<proteinExistence type="predicted"/>
<evidence type="ECO:0000259" key="2">
    <source>
        <dbReference type="PROSITE" id="PS50943"/>
    </source>
</evidence>
<dbReference type="Gene3D" id="1.10.260.40">
    <property type="entry name" value="lambda repressor-like DNA-binding domains"/>
    <property type="match status" value="1"/>
</dbReference>
<dbReference type="Proteomes" id="UP001162740">
    <property type="component" value="Chromosome"/>
</dbReference>
<feature type="region of interest" description="Disordered" evidence="1">
    <location>
        <begin position="1"/>
        <end position="31"/>
    </location>
</feature>
<reference evidence="3 4" key="1">
    <citation type="journal article" date="2021" name="Front. Microbiol.">
        <title>Bacterial Transformation of Aromatic Monomers in Softwood Black Liquor.</title>
        <authorList>
            <person name="Navas L.E."/>
            <person name="Dexter G."/>
            <person name="Liu J."/>
            <person name="Levy-Booth D."/>
            <person name="Cho M."/>
            <person name="Jang S.K."/>
            <person name="Mansfield S.D."/>
            <person name="Renneckar S."/>
            <person name="Mohn W.W."/>
            <person name="Eltis L.D."/>
        </authorList>
    </citation>
    <scope>NUCLEOTIDE SEQUENCE [LARGE SCALE GENOMIC DNA]</scope>
    <source>
        <strain evidence="3 4">GD02</strain>
    </source>
</reference>
<evidence type="ECO:0000313" key="3">
    <source>
        <dbReference type="EMBL" id="UZF47751.1"/>
    </source>
</evidence>
<dbReference type="CDD" id="cd00093">
    <property type="entry name" value="HTH_XRE"/>
    <property type="match status" value="1"/>
</dbReference>
<dbReference type="InterPro" id="IPR010982">
    <property type="entry name" value="Lambda_DNA-bd_dom_sf"/>
</dbReference>
<dbReference type="SMART" id="SM00530">
    <property type="entry name" value="HTH_XRE"/>
    <property type="match status" value="1"/>
</dbReference>
<dbReference type="PANTHER" id="PTHR37301:SF1">
    <property type="entry name" value="DNA-BINDING PROTEIN"/>
    <property type="match status" value="1"/>
</dbReference>
<sequence length="98" mass="10695">MHGDLGRGRGAANRQPHGARQRRTRLMPPETEHAVRCHLDELLADRGMTLTELAEKVGVSVVNLSVLKNGRARAIRFSTLTALCHVLDCSVGDILSVD</sequence>
<protein>
    <submittedName>
        <fullName evidence="3">Helix-turn-helix transcriptional regulator</fullName>
    </submittedName>
</protein>
<evidence type="ECO:0000256" key="1">
    <source>
        <dbReference type="SAM" id="MobiDB-lite"/>
    </source>
</evidence>
<name>A0AA47AD60_RHORH</name>
<dbReference type="SUPFAM" id="SSF47413">
    <property type="entry name" value="lambda repressor-like DNA-binding domains"/>
    <property type="match status" value="1"/>
</dbReference>
<evidence type="ECO:0000313" key="4">
    <source>
        <dbReference type="Proteomes" id="UP001162740"/>
    </source>
</evidence>
<dbReference type="PROSITE" id="PS50943">
    <property type="entry name" value="HTH_CROC1"/>
    <property type="match status" value="1"/>
</dbReference>
<gene>
    <name evidence="3" type="ORF">KUM34_023240</name>
</gene>
<dbReference type="EMBL" id="CP083974">
    <property type="protein sequence ID" value="UZF47751.1"/>
    <property type="molecule type" value="Genomic_DNA"/>
</dbReference>